<name>A0A1R1ECS3_9BACL</name>
<dbReference type="Pfam" id="PF01170">
    <property type="entry name" value="UPF0020"/>
    <property type="match status" value="1"/>
</dbReference>
<dbReference type="RefSeq" id="WP_076175050.1">
    <property type="nucleotide sequence ID" value="NZ_MRTP01000013.1"/>
</dbReference>
<proteinExistence type="predicted"/>
<dbReference type="Proteomes" id="UP000187172">
    <property type="component" value="Unassembled WGS sequence"/>
</dbReference>
<dbReference type="SUPFAM" id="SSF53335">
    <property type="entry name" value="S-adenosyl-L-methionine-dependent methyltransferases"/>
    <property type="match status" value="1"/>
</dbReference>
<reference evidence="2 3" key="1">
    <citation type="submission" date="2016-11" db="EMBL/GenBank/DDBJ databases">
        <title>Paenibacillus species isolates.</title>
        <authorList>
            <person name="Beno S.M."/>
        </authorList>
    </citation>
    <scope>NUCLEOTIDE SEQUENCE [LARGE SCALE GENOMIC DNA]</scope>
    <source>
        <strain evidence="2 3">FSL R5-0378</strain>
    </source>
</reference>
<dbReference type="GO" id="GO:0016423">
    <property type="term" value="F:tRNA (guanine) methyltransferase activity"/>
    <property type="evidence" value="ECO:0007669"/>
    <property type="project" value="TreeGrafter"/>
</dbReference>
<accession>A0A1R1ECS3</accession>
<keyword evidence="2" id="KW-0489">Methyltransferase</keyword>
<dbReference type="GO" id="GO:0030488">
    <property type="term" value="P:tRNA methylation"/>
    <property type="evidence" value="ECO:0007669"/>
    <property type="project" value="TreeGrafter"/>
</dbReference>
<sequence>MELTSEPSEFIYMYASHESETELCRMELNALLGQAKPLKGRGLMLRSSRLLDPDRSPYVSMRLDVLMQGDSIEEIARQVSELELGDATFKVTYVKSGDPCSYEDQRMLERRVGSSIRGKAEMKHPDVQFGLLSAAGQWTLGWCRYPERAWRLHKDKPHNYSTGLSVTTARSLVNILVPEPAGVRAADPCCGMGNVLIEALSMGIDIRGWDINPLAIRGARANLKHFGYPEVVTLGDMTQVTDRFDAAVLDMPYNLCSVLSTDQRLVMLQSLRRMAKRAVIVSTEEAAESIQQAGFAILDIARVWKGGFVRNVWLCG</sequence>
<evidence type="ECO:0000313" key="3">
    <source>
        <dbReference type="Proteomes" id="UP000187172"/>
    </source>
</evidence>
<comment type="caution">
    <text evidence="2">The sequence shown here is derived from an EMBL/GenBank/DDBJ whole genome shotgun (WGS) entry which is preliminary data.</text>
</comment>
<keyword evidence="2" id="KW-0808">Transferase</keyword>
<evidence type="ECO:0000313" key="2">
    <source>
        <dbReference type="EMBL" id="OMF49579.1"/>
    </source>
</evidence>
<organism evidence="2 3">
    <name type="scientific">Paenibacillus rhizosphaerae</name>
    <dbReference type="NCBI Taxonomy" id="297318"/>
    <lineage>
        <taxon>Bacteria</taxon>
        <taxon>Bacillati</taxon>
        <taxon>Bacillota</taxon>
        <taxon>Bacilli</taxon>
        <taxon>Bacillales</taxon>
        <taxon>Paenibacillaceae</taxon>
        <taxon>Paenibacillus</taxon>
    </lineage>
</organism>
<dbReference type="EMBL" id="MRTP01000013">
    <property type="protein sequence ID" value="OMF49579.1"/>
    <property type="molecule type" value="Genomic_DNA"/>
</dbReference>
<dbReference type="InterPro" id="IPR029063">
    <property type="entry name" value="SAM-dependent_MTases_sf"/>
</dbReference>
<dbReference type="CDD" id="cd02440">
    <property type="entry name" value="AdoMet_MTases"/>
    <property type="match status" value="1"/>
</dbReference>
<dbReference type="PANTHER" id="PTHR14911:SF13">
    <property type="entry name" value="TRNA (GUANINE(6)-N2)-METHYLTRANSFERASE THUMP3"/>
    <property type="match status" value="1"/>
</dbReference>
<feature type="domain" description="Ribosomal RNA large subunit methyltransferase K/L-like methyltransferase" evidence="1">
    <location>
        <begin position="157"/>
        <end position="254"/>
    </location>
</feature>
<gene>
    <name evidence="2" type="ORF">BK138_29280</name>
</gene>
<dbReference type="STRING" id="297318.BK138_29280"/>
<dbReference type="PANTHER" id="PTHR14911">
    <property type="entry name" value="THUMP DOMAIN-CONTAINING"/>
    <property type="match status" value="1"/>
</dbReference>
<protein>
    <submittedName>
        <fullName evidence="2">RNA methyltransferase</fullName>
    </submittedName>
</protein>
<dbReference type="Gene3D" id="3.40.50.150">
    <property type="entry name" value="Vaccinia Virus protein VP39"/>
    <property type="match status" value="1"/>
</dbReference>
<evidence type="ECO:0000259" key="1">
    <source>
        <dbReference type="Pfam" id="PF01170"/>
    </source>
</evidence>
<keyword evidence="3" id="KW-1185">Reference proteome</keyword>
<dbReference type="AlphaFoldDB" id="A0A1R1ECS3"/>
<dbReference type="InterPro" id="IPR000241">
    <property type="entry name" value="RlmKL-like_Mtase"/>
</dbReference>